<feature type="domain" description="Schlafen group 3-like DNA/RNA helicase" evidence="1">
    <location>
        <begin position="234"/>
        <end position="627"/>
    </location>
</feature>
<dbReference type="AlphaFoldDB" id="A0A560JD49"/>
<reference evidence="2 3" key="1">
    <citation type="submission" date="2019-06" db="EMBL/GenBank/DDBJ databases">
        <title>Genomic Encyclopedia of Type Strains, Phase IV (KMG-V): Genome sequencing to study the core and pangenomes of soil and plant-associated prokaryotes.</title>
        <authorList>
            <person name="Whitman W."/>
        </authorList>
    </citation>
    <scope>NUCLEOTIDE SEQUENCE [LARGE SCALE GENOMIC DNA]</scope>
    <source>
        <strain evidence="2 3">BR 10556</strain>
    </source>
</reference>
<comment type="caution">
    <text evidence="2">The sequence shown here is derived from an EMBL/GenBank/DDBJ whole genome shotgun (WGS) entry which is preliminary data.</text>
</comment>
<gene>
    <name evidence="2" type="ORF">FBZ95_11017</name>
</gene>
<organism evidence="2 3">
    <name type="scientific">Bradyrhizobium sacchari</name>
    <dbReference type="NCBI Taxonomy" id="1399419"/>
    <lineage>
        <taxon>Bacteria</taxon>
        <taxon>Pseudomonadati</taxon>
        <taxon>Pseudomonadota</taxon>
        <taxon>Alphaproteobacteria</taxon>
        <taxon>Hyphomicrobiales</taxon>
        <taxon>Nitrobacteraceae</taxon>
        <taxon>Bradyrhizobium</taxon>
    </lineage>
</organism>
<accession>A0A560JD49</accession>
<dbReference type="RefSeq" id="WP_080140503.1">
    <property type="nucleotide sequence ID" value="NZ_LWIG01000069.1"/>
</dbReference>
<protein>
    <submittedName>
        <fullName evidence="2">Uncharacterized protein DUF2075</fullName>
    </submittedName>
</protein>
<name>A0A560JD49_9BRAD</name>
<sequence>MNGAFYSSSIQDLVDLTPDAILGRLAKQNPFALDALQRNAWLSQIELARAQFGGLDGWIAFEFAIPRMGKRADVVVTTAGIVFVIEFKVGSDQFDAAALDQVVDYALDLKNFHAGSHDRRIVPIVVATMAANPSFELAWQNDGVASPVKSNGDNLREILGRVVREIPKQADLDGAQWSRTGYKPTPTIIEAAQALYQGHRVEDITRSDAGAKNLSQTAACLAEIIEDAKAHRRKAICFVTGVPGAGKTLAGLNLVTLRTKAHEEEHAVFLSGNGPLVEVLREALARDEHAQLKERGEKSKKSDALRKVKSFVQNIMHFRDSNLVTSEPPIERVAVFDEAQRAWDAKHLANFMSQKKGQTNFQMSEPEFLISVMDRHDGWCTIICLIGGGQEINAGEAGLTEWFSALQRSFRNWKVYTSEQLAHRDYHWGQDLPALLAGLESQSMPALHLAVSVRSFRAEKLSAFVGALVAGEAKEAKALYQAIKDTYPIVLTRKLGQARQWLRDRARGSERIGLVASSGASRLKPEGINVHEKIEATTWFLNGKDDVRSSYYMEDPATEFDIQGLELDWVGVCWDADFRSVDGRWQFYRFSGTRWQNVNDDNRKIYLTNAYRVLLTRARQGMVIYIPRGDAIDATRPPAFYEGTAAFLVECGLPLLDRGN</sequence>
<evidence type="ECO:0000313" key="2">
    <source>
        <dbReference type="EMBL" id="TWB68897.1"/>
    </source>
</evidence>
<dbReference type="OrthoDB" id="3193269at2"/>
<dbReference type="Proteomes" id="UP000315914">
    <property type="component" value="Unassembled WGS sequence"/>
</dbReference>
<dbReference type="EMBL" id="VITW01000010">
    <property type="protein sequence ID" value="TWB68897.1"/>
    <property type="molecule type" value="Genomic_DNA"/>
</dbReference>
<evidence type="ECO:0000259" key="1">
    <source>
        <dbReference type="Pfam" id="PF09848"/>
    </source>
</evidence>
<dbReference type="Gene3D" id="3.40.50.300">
    <property type="entry name" value="P-loop containing nucleotide triphosphate hydrolases"/>
    <property type="match status" value="1"/>
</dbReference>
<keyword evidence="3" id="KW-1185">Reference proteome</keyword>
<dbReference type="InterPro" id="IPR018647">
    <property type="entry name" value="SLFN_3-like_DNA/RNA_helicase"/>
</dbReference>
<dbReference type="Pfam" id="PF09848">
    <property type="entry name" value="SLFN-g3_helicase"/>
    <property type="match status" value="1"/>
</dbReference>
<evidence type="ECO:0000313" key="3">
    <source>
        <dbReference type="Proteomes" id="UP000315914"/>
    </source>
</evidence>
<proteinExistence type="predicted"/>
<dbReference type="InterPro" id="IPR027417">
    <property type="entry name" value="P-loop_NTPase"/>
</dbReference>